<protein>
    <submittedName>
        <fullName evidence="1">Uncharacterized protein</fullName>
    </submittedName>
</protein>
<accession>A0A8T0IJQ7</accession>
<name>A0A8T0IJQ7_CERPU</name>
<proteinExistence type="predicted"/>
<keyword evidence="2" id="KW-1185">Reference proteome</keyword>
<evidence type="ECO:0000313" key="1">
    <source>
        <dbReference type="EMBL" id="KAG0583265.1"/>
    </source>
</evidence>
<dbReference type="Proteomes" id="UP000822688">
    <property type="component" value="Chromosome 3"/>
</dbReference>
<sequence length="42" mass="4911">MQYARKCGRYQQRDEETSGTLTMWAISSCYGIYSRRMPKSLG</sequence>
<reference evidence="1" key="1">
    <citation type="submission" date="2020-06" db="EMBL/GenBank/DDBJ databases">
        <title>WGS assembly of Ceratodon purpureus strain R40.</title>
        <authorList>
            <person name="Carey S.B."/>
            <person name="Jenkins J."/>
            <person name="Shu S."/>
            <person name="Lovell J.T."/>
            <person name="Sreedasyam A."/>
            <person name="Maumus F."/>
            <person name="Tiley G.P."/>
            <person name="Fernandez-Pozo N."/>
            <person name="Barry K."/>
            <person name="Chen C."/>
            <person name="Wang M."/>
            <person name="Lipzen A."/>
            <person name="Daum C."/>
            <person name="Saski C.A."/>
            <person name="Payton A.C."/>
            <person name="Mcbreen J.C."/>
            <person name="Conrad R.E."/>
            <person name="Kollar L.M."/>
            <person name="Olsson S."/>
            <person name="Huttunen S."/>
            <person name="Landis J.B."/>
            <person name="Wickett N.J."/>
            <person name="Johnson M.G."/>
            <person name="Rensing S.A."/>
            <person name="Grimwood J."/>
            <person name="Schmutz J."/>
            <person name="Mcdaniel S.F."/>
        </authorList>
    </citation>
    <scope>NUCLEOTIDE SEQUENCE</scope>
    <source>
        <strain evidence="1">R40</strain>
    </source>
</reference>
<gene>
    <name evidence="1" type="ORF">KC19_3G122000</name>
</gene>
<dbReference type="PROSITE" id="PS51257">
    <property type="entry name" value="PROKAR_LIPOPROTEIN"/>
    <property type="match status" value="1"/>
</dbReference>
<organism evidence="1 2">
    <name type="scientific">Ceratodon purpureus</name>
    <name type="common">Fire moss</name>
    <name type="synonym">Dicranum purpureum</name>
    <dbReference type="NCBI Taxonomy" id="3225"/>
    <lineage>
        <taxon>Eukaryota</taxon>
        <taxon>Viridiplantae</taxon>
        <taxon>Streptophyta</taxon>
        <taxon>Embryophyta</taxon>
        <taxon>Bryophyta</taxon>
        <taxon>Bryophytina</taxon>
        <taxon>Bryopsida</taxon>
        <taxon>Dicranidae</taxon>
        <taxon>Pseudoditrichales</taxon>
        <taxon>Ditrichaceae</taxon>
        <taxon>Ceratodon</taxon>
    </lineage>
</organism>
<comment type="caution">
    <text evidence="1">The sequence shown here is derived from an EMBL/GenBank/DDBJ whole genome shotgun (WGS) entry which is preliminary data.</text>
</comment>
<dbReference type="EMBL" id="CM026423">
    <property type="protein sequence ID" value="KAG0583265.1"/>
    <property type="molecule type" value="Genomic_DNA"/>
</dbReference>
<dbReference type="AlphaFoldDB" id="A0A8T0IJQ7"/>
<evidence type="ECO:0000313" key="2">
    <source>
        <dbReference type="Proteomes" id="UP000822688"/>
    </source>
</evidence>